<keyword evidence="6" id="KW-0902">Two-component regulatory system</keyword>
<dbReference type="EMBL" id="BAEO01000062">
    <property type="protein sequence ID" value="GAC21315.1"/>
    <property type="molecule type" value="Genomic_DNA"/>
</dbReference>
<evidence type="ECO:0000256" key="2">
    <source>
        <dbReference type="ARBA" id="ARBA00012438"/>
    </source>
</evidence>
<sequence>MLTKSARILLVEDDEDDYIIARDYLEELNEYNFEIDWVSTPDAALEQLESNQHDICLLDYQLGAQTGLTVLEKATVMQCRVPIIMLTGQSDNVLDKAALDAGAVDFIVKSELDSPRFARAIRYAIARQEVQQERLERINVETQSRSKDRFLAHLSHELRTPLTSILGYTELLLSSEKAKPVTNELNIILNNGKHLLSLLNDVLDLSKIAAKKLELALSTFNLNSFLVDIYTLMQVSANDKGIELTLTSSTPLPEEIHCDPTRLRQILINLIHNGIKFTDHGKVSVSVKAKIEGEICVLYFYVEDTGKGIPVLEIDKIFQPFEQIEDTISRKETGSGLGLAISSELAKKLGGGITAKSIEGEGSCFTLSISCQNVKDTALSNLSLERKVIGENNTSLKPLTGRVLVVDDVADIRMLIGHIVGTFGLNVDFAENGKQAVKKAVTSIEKGTPYNAILMDIHMPEMDGKEAVVEIRKQGVEQPILALTAANMKGVKENLQTLGFDDVISKPVDKMLLHRYLATVINSNVQTKPKENDLSSIIQTTNQDKYFMLVEDDMDAAEITKLLLESMGVIVDVAHSGRACRQLLHTRPKWHKILLDVHLPDENGLVLAKYIASQGNTTEIVIISGAEIGAAEIKSSGSSRALMKPLNKQKLQDLIA</sequence>
<evidence type="ECO:0000256" key="1">
    <source>
        <dbReference type="ARBA" id="ARBA00000085"/>
    </source>
</evidence>
<dbReference type="SUPFAM" id="SSF47384">
    <property type="entry name" value="Homodimeric domain of signal transducing histidine kinase"/>
    <property type="match status" value="1"/>
</dbReference>
<evidence type="ECO:0000259" key="8">
    <source>
        <dbReference type="PROSITE" id="PS50109"/>
    </source>
</evidence>
<dbReference type="EC" id="2.7.13.3" evidence="2"/>
<evidence type="ECO:0000256" key="6">
    <source>
        <dbReference type="ARBA" id="ARBA00023012"/>
    </source>
</evidence>
<feature type="domain" description="Response regulatory" evidence="9">
    <location>
        <begin position="7"/>
        <end position="124"/>
    </location>
</feature>
<dbReference type="Gene3D" id="3.40.50.2300">
    <property type="match status" value="3"/>
</dbReference>
<feature type="domain" description="Histidine kinase" evidence="8">
    <location>
        <begin position="153"/>
        <end position="373"/>
    </location>
</feature>
<keyword evidence="3 7" id="KW-0597">Phosphoprotein</keyword>
<dbReference type="PANTHER" id="PTHR43047:SF72">
    <property type="entry name" value="OSMOSENSING HISTIDINE PROTEIN KINASE SLN1"/>
    <property type="match status" value="1"/>
</dbReference>
<proteinExistence type="predicted"/>
<dbReference type="SMART" id="SM00388">
    <property type="entry name" value="HisKA"/>
    <property type="match status" value="1"/>
</dbReference>
<dbReference type="STRING" id="493475.GARC_4373"/>
<keyword evidence="5 10" id="KW-0418">Kinase</keyword>
<keyword evidence="4" id="KW-0808">Transferase</keyword>
<dbReference type="PROSITE" id="PS50109">
    <property type="entry name" value="HIS_KIN"/>
    <property type="match status" value="1"/>
</dbReference>
<dbReference type="CDD" id="cd17546">
    <property type="entry name" value="REC_hyHK_CKI1_RcsC-like"/>
    <property type="match status" value="1"/>
</dbReference>
<dbReference type="InterPro" id="IPR036097">
    <property type="entry name" value="HisK_dim/P_sf"/>
</dbReference>
<dbReference type="PROSITE" id="PS50110">
    <property type="entry name" value="RESPONSE_REGULATORY"/>
    <property type="match status" value="3"/>
</dbReference>
<dbReference type="Pfam" id="PF00512">
    <property type="entry name" value="HisKA"/>
    <property type="match status" value="1"/>
</dbReference>
<dbReference type="InterPro" id="IPR005467">
    <property type="entry name" value="His_kinase_dom"/>
</dbReference>
<dbReference type="Pfam" id="PF00072">
    <property type="entry name" value="Response_reg"/>
    <property type="match status" value="3"/>
</dbReference>
<dbReference type="Gene3D" id="3.30.565.10">
    <property type="entry name" value="Histidine kinase-like ATPase, C-terminal domain"/>
    <property type="match status" value="1"/>
</dbReference>
<dbReference type="AlphaFoldDB" id="K6ZD49"/>
<feature type="domain" description="Response regulatory" evidence="9">
    <location>
        <begin position="546"/>
        <end position="656"/>
    </location>
</feature>
<dbReference type="GO" id="GO:0009927">
    <property type="term" value="F:histidine phosphotransfer kinase activity"/>
    <property type="evidence" value="ECO:0007669"/>
    <property type="project" value="TreeGrafter"/>
</dbReference>
<dbReference type="CDD" id="cd16922">
    <property type="entry name" value="HATPase_EvgS-ArcB-TorS-like"/>
    <property type="match status" value="1"/>
</dbReference>
<dbReference type="OrthoDB" id="9810730at2"/>
<evidence type="ECO:0000256" key="4">
    <source>
        <dbReference type="ARBA" id="ARBA00022679"/>
    </source>
</evidence>
<dbReference type="SMART" id="SM00387">
    <property type="entry name" value="HATPase_c"/>
    <property type="match status" value="1"/>
</dbReference>
<feature type="modified residue" description="4-aspartylphosphate" evidence="7">
    <location>
        <position position="456"/>
    </location>
</feature>
<comment type="catalytic activity">
    <reaction evidence="1">
        <text>ATP + protein L-histidine = ADP + protein N-phospho-L-histidine.</text>
        <dbReference type="EC" id="2.7.13.3"/>
    </reaction>
</comment>
<dbReference type="CDD" id="cd00156">
    <property type="entry name" value="REC"/>
    <property type="match status" value="2"/>
</dbReference>
<dbReference type="FunFam" id="1.10.287.130:FF:000001">
    <property type="entry name" value="Two-component sensor histidine kinase"/>
    <property type="match status" value="1"/>
</dbReference>
<dbReference type="Pfam" id="PF02518">
    <property type="entry name" value="HATPase_c"/>
    <property type="match status" value="1"/>
</dbReference>
<dbReference type="InterPro" id="IPR003594">
    <property type="entry name" value="HATPase_dom"/>
</dbReference>
<dbReference type="GO" id="GO:0005886">
    <property type="term" value="C:plasma membrane"/>
    <property type="evidence" value="ECO:0007669"/>
    <property type="project" value="TreeGrafter"/>
</dbReference>
<dbReference type="PANTHER" id="PTHR43047">
    <property type="entry name" value="TWO-COMPONENT HISTIDINE PROTEIN KINASE"/>
    <property type="match status" value="1"/>
</dbReference>
<evidence type="ECO:0000313" key="11">
    <source>
        <dbReference type="Proteomes" id="UP000006327"/>
    </source>
</evidence>
<comment type="caution">
    <text evidence="10">The sequence shown here is derived from an EMBL/GenBank/DDBJ whole genome shotgun (WGS) entry which is preliminary data.</text>
</comment>
<dbReference type="Proteomes" id="UP000006327">
    <property type="component" value="Unassembled WGS sequence"/>
</dbReference>
<dbReference type="CDD" id="cd00082">
    <property type="entry name" value="HisKA"/>
    <property type="match status" value="1"/>
</dbReference>
<dbReference type="SUPFAM" id="SSF55874">
    <property type="entry name" value="ATPase domain of HSP90 chaperone/DNA topoisomerase II/histidine kinase"/>
    <property type="match status" value="1"/>
</dbReference>
<dbReference type="InterPro" id="IPR011006">
    <property type="entry name" value="CheY-like_superfamily"/>
</dbReference>
<dbReference type="RefSeq" id="WP_007624109.1">
    <property type="nucleotide sequence ID" value="NZ_BAEO01000062.1"/>
</dbReference>
<feature type="modified residue" description="4-aspartylphosphate" evidence="7">
    <location>
        <position position="59"/>
    </location>
</feature>
<protein>
    <recommendedName>
        <fullName evidence="2">histidine kinase</fullName>
        <ecNumber evidence="2">2.7.13.3</ecNumber>
    </recommendedName>
</protein>
<dbReference type="GO" id="GO:0000155">
    <property type="term" value="F:phosphorelay sensor kinase activity"/>
    <property type="evidence" value="ECO:0007669"/>
    <property type="project" value="InterPro"/>
</dbReference>
<evidence type="ECO:0000259" key="9">
    <source>
        <dbReference type="PROSITE" id="PS50110"/>
    </source>
</evidence>
<name>K6ZD49_9ALTE</name>
<organism evidence="10 11">
    <name type="scientific">Paraglaciecola arctica BSs20135</name>
    <dbReference type="NCBI Taxonomy" id="493475"/>
    <lineage>
        <taxon>Bacteria</taxon>
        <taxon>Pseudomonadati</taxon>
        <taxon>Pseudomonadota</taxon>
        <taxon>Gammaproteobacteria</taxon>
        <taxon>Alteromonadales</taxon>
        <taxon>Alteromonadaceae</taxon>
        <taxon>Paraglaciecola</taxon>
    </lineage>
</organism>
<gene>
    <name evidence="10" type="ORF">GARC_4373</name>
</gene>
<accession>K6ZD49</accession>
<evidence type="ECO:0000256" key="7">
    <source>
        <dbReference type="PROSITE-ProRule" id="PRU00169"/>
    </source>
</evidence>
<evidence type="ECO:0000256" key="5">
    <source>
        <dbReference type="ARBA" id="ARBA00022777"/>
    </source>
</evidence>
<dbReference type="SUPFAM" id="SSF52172">
    <property type="entry name" value="CheY-like"/>
    <property type="match status" value="3"/>
</dbReference>
<dbReference type="InterPro" id="IPR004358">
    <property type="entry name" value="Sig_transdc_His_kin-like_C"/>
</dbReference>
<dbReference type="InterPro" id="IPR001789">
    <property type="entry name" value="Sig_transdc_resp-reg_receiver"/>
</dbReference>
<evidence type="ECO:0000313" key="10">
    <source>
        <dbReference type="EMBL" id="GAC21315.1"/>
    </source>
</evidence>
<keyword evidence="11" id="KW-1185">Reference proteome</keyword>
<reference evidence="10 11" key="1">
    <citation type="journal article" date="2017" name="Antonie Van Leeuwenhoek">
        <title>Rhizobium rhizosphaerae sp. nov., a novel species isolated from rice rhizosphere.</title>
        <authorList>
            <person name="Zhao J.J."/>
            <person name="Zhang J."/>
            <person name="Zhang R.J."/>
            <person name="Zhang C.W."/>
            <person name="Yin H.Q."/>
            <person name="Zhang X.X."/>
        </authorList>
    </citation>
    <scope>NUCLEOTIDE SEQUENCE [LARGE SCALE GENOMIC DNA]</scope>
    <source>
        <strain evidence="10 11">BSs20135</strain>
    </source>
</reference>
<dbReference type="eggNOG" id="COG5002">
    <property type="taxonomic scope" value="Bacteria"/>
</dbReference>
<dbReference type="SMART" id="SM00448">
    <property type="entry name" value="REC"/>
    <property type="match status" value="3"/>
</dbReference>
<dbReference type="Gene3D" id="1.10.287.130">
    <property type="match status" value="1"/>
</dbReference>
<dbReference type="FunFam" id="3.30.565.10:FF:000010">
    <property type="entry name" value="Sensor histidine kinase RcsC"/>
    <property type="match status" value="1"/>
</dbReference>
<feature type="modified residue" description="4-aspartylphosphate" evidence="7">
    <location>
        <position position="596"/>
    </location>
</feature>
<evidence type="ECO:0000256" key="3">
    <source>
        <dbReference type="ARBA" id="ARBA00022553"/>
    </source>
</evidence>
<feature type="domain" description="Response regulatory" evidence="9">
    <location>
        <begin position="402"/>
        <end position="521"/>
    </location>
</feature>
<dbReference type="InterPro" id="IPR003661">
    <property type="entry name" value="HisK_dim/P_dom"/>
</dbReference>
<dbReference type="InterPro" id="IPR036890">
    <property type="entry name" value="HATPase_C_sf"/>
</dbReference>
<dbReference type="PRINTS" id="PR00344">
    <property type="entry name" value="BCTRLSENSOR"/>
</dbReference>